<evidence type="ECO:0000313" key="4">
    <source>
        <dbReference type="EMBL" id="KAG8629124.1"/>
    </source>
</evidence>
<comment type="pathway">
    <text evidence="1">tRNA modification; 5-methoxycarbonylmethyl-2-thiouridine-tRNA biosynthesis.</text>
</comment>
<evidence type="ECO:0000256" key="2">
    <source>
        <dbReference type="ARBA" id="ARBA00008837"/>
    </source>
</evidence>
<organism evidence="4 5">
    <name type="scientific">Elsinoe batatas</name>
    <dbReference type="NCBI Taxonomy" id="2601811"/>
    <lineage>
        <taxon>Eukaryota</taxon>
        <taxon>Fungi</taxon>
        <taxon>Dikarya</taxon>
        <taxon>Ascomycota</taxon>
        <taxon>Pezizomycotina</taxon>
        <taxon>Dothideomycetes</taxon>
        <taxon>Dothideomycetidae</taxon>
        <taxon>Myriangiales</taxon>
        <taxon>Elsinoaceae</taxon>
        <taxon>Elsinoe</taxon>
    </lineage>
</organism>
<dbReference type="GO" id="GO:0002098">
    <property type="term" value="P:tRNA wobble uridine modification"/>
    <property type="evidence" value="ECO:0007669"/>
    <property type="project" value="InterPro"/>
</dbReference>
<dbReference type="CDD" id="cd19495">
    <property type="entry name" value="Elp6"/>
    <property type="match status" value="1"/>
</dbReference>
<name>A0A8K0L602_9PEZI</name>
<evidence type="ECO:0000256" key="3">
    <source>
        <dbReference type="SAM" id="MobiDB-lite"/>
    </source>
</evidence>
<feature type="compositionally biased region" description="Polar residues" evidence="3">
    <location>
        <begin position="128"/>
        <end position="140"/>
    </location>
</feature>
<comment type="caution">
    <text evidence="4">The sequence shown here is derived from an EMBL/GenBank/DDBJ whole genome shotgun (WGS) entry which is preliminary data.</text>
</comment>
<feature type="region of interest" description="Disordered" evidence="3">
    <location>
        <begin position="326"/>
        <end position="355"/>
    </location>
</feature>
<gene>
    <name evidence="4" type="ORF">KVT40_002989</name>
</gene>
<dbReference type="InterPro" id="IPR027417">
    <property type="entry name" value="P-loop_NTPase"/>
</dbReference>
<accession>A0A8K0L602</accession>
<sequence>MSTRNRIPPLLDAYIRLPPEACLLLLTGVVNATPHWVTTRFLSRFLSQSAKRRPLEEEQHAAPDANDDSDDVAVVLVSWMRDFDFWKTDARRGAGLDLSRLAAEKRFAFVDGLSNLFTPSSSAAEVKLSPSTQPRITSIPSRLAPLPQRSPVPSRAPPSVTTPDKPQVTSSTISNIPGLTHLTSPILTSILATIISAITSLQTPSRSVFLILDSPTLLLAAVPDITPPTLSSFILSLRSQVHSTLLVTEADAPFLAASAPDAFLSTGDYLHSVRDGGSEGKITPLEKDHAAFLVGQAHQARWVMSVKGLETGTARDVSGVVTVRRGGGWDEGLEEDESGVSGRKGDAKGSASEDEVREMEALYRVGLDGGVKVFERGAGDVG</sequence>
<dbReference type="PANTHER" id="PTHR16184:SF6">
    <property type="entry name" value="ELONGATOR COMPLEX PROTEIN 6"/>
    <property type="match status" value="1"/>
</dbReference>
<dbReference type="InterPro" id="IPR018627">
    <property type="entry name" value="ELP6"/>
</dbReference>
<dbReference type="EMBL" id="JAESVG020000003">
    <property type="protein sequence ID" value="KAG8629124.1"/>
    <property type="molecule type" value="Genomic_DNA"/>
</dbReference>
<dbReference type="Gene3D" id="3.40.50.300">
    <property type="entry name" value="P-loop containing nucleotide triphosphate hydrolases"/>
    <property type="match status" value="1"/>
</dbReference>
<dbReference type="AlphaFoldDB" id="A0A8K0L602"/>
<dbReference type="UniPathway" id="UPA00988"/>
<dbReference type="OrthoDB" id="9995306at2759"/>
<dbReference type="GO" id="GO:0033588">
    <property type="term" value="C:elongator holoenzyme complex"/>
    <property type="evidence" value="ECO:0007669"/>
    <property type="project" value="InterPro"/>
</dbReference>
<feature type="region of interest" description="Disordered" evidence="3">
    <location>
        <begin position="128"/>
        <end position="172"/>
    </location>
</feature>
<dbReference type="Proteomes" id="UP000809789">
    <property type="component" value="Unassembled WGS sequence"/>
</dbReference>
<evidence type="ECO:0000313" key="5">
    <source>
        <dbReference type="Proteomes" id="UP000809789"/>
    </source>
</evidence>
<protein>
    <submittedName>
        <fullName evidence="4">Uncharacterized protein</fullName>
    </submittedName>
</protein>
<reference evidence="4" key="1">
    <citation type="submission" date="2021-07" db="EMBL/GenBank/DDBJ databases">
        <title>Elsinoe batatas strain:CRI-CJ2 Genome sequencing and assembly.</title>
        <authorList>
            <person name="Huang L."/>
        </authorList>
    </citation>
    <scope>NUCLEOTIDE SEQUENCE</scope>
    <source>
        <strain evidence="4">CRI-CJ2</strain>
    </source>
</reference>
<dbReference type="PANTHER" id="PTHR16184">
    <property type="entry name" value="ELONGATOR COMPLEX PROTEIN 6"/>
    <property type="match status" value="1"/>
</dbReference>
<proteinExistence type="inferred from homology"/>
<keyword evidence="5" id="KW-1185">Reference proteome</keyword>
<evidence type="ECO:0000256" key="1">
    <source>
        <dbReference type="ARBA" id="ARBA00005043"/>
    </source>
</evidence>
<comment type="similarity">
    <text evidence="2">Belongs to the ELP6 family.</text>
</comment>